<gene>
    <name evidence="2" type="ORF">TRICI_003237</name>
</gene>
<evidence type="ECO:0000313" key="2">
    <source>
        <dbReference type="EMBL" id="KAA8913208.1"/>
    </source>
</evidence>
<dbReference type="Proteomes" id="UP000761534">
    <property type="component" value="Unassembled WGS sequence"/>
</dbReference>
<organism evidence="2 3">
    <name type="scientific">Trichomonascus ciferrii</name>
    <dbReference type="NCBI Taxonomy" id="44093"/>
    <lineage>
        <taxon>Eukaryota</taxon>
        <taxon>Fungi</taxon>
        <taxon>Dikarya</taxon>
        <taxon>Ascomycota</taxon>
        <taxon>Saccharomycotina</taxon>
        <taxon>Dipodascomycetes</taxon>
        <taxon>Dipodascales</taxon>
        <taxon>Trichomonascaceae</taxon>
        <taxon>Trichomonascus</taxon>
        <taxon>Trichomonascus ciferrii complex</taxon>
    </lineage>
</organism>
<dbReference type="PROSITE" id="PS50181">
    <property type="entry name" value="FBOX"/>
    <property type="match status" value="1"/>
</dbReference>
<dbReference type="AlphaFoldDB" id="A0A642V4M6"/>
<dbReference type="VEuPathDB" id="FungiDB:TRICI_003237"/>
<comment type="caution">
    <text evidence="2">The sequence shown here is derived from an EMBL/GenBank/DDBJ whole genome shotgun (WGS) entry which is preliminary data.</text>
</comment>
<feature type="domain" description="F-box" evidence="1">
    <location>
        <begin position="1"/>
        <end position="31"/>
    </location>
</feature>
<proteinExistence type="predicted"/>
<accession>A0A642V4M6</accession>
<keyword evidence="3" id="KW-1185">Reference proteome</keyword>
<protein>
    <recommendedName>
        <fullName evidence="1">F-box domain-containing protein</fullName>
    </recommendedName>
</protein>
<evidence type="ECO:0000259" key="1">
    <source>
        <dbReference type="PROSITE" id="PS50181"/>
    </source>
</evidence>
<evidence type="ECO:0000313" key="3">
    <source>
        <dbReference type="Proteomes" id="UP000761534"/>
    </source>
</evidence>
<sequence length="184" mass="21169">MLNLPNEVLEIICQYSSPGDLLSLREVHPRLTGAATRGIALKCHIEEKGRTIVAEAELEGKGRINIGKGASSEIKKRWIPQIREIVVHSYEVSICLQAVSRVQQMKTLQPGVKLRFEEELHMSELHRLVKRIEELPPSRFQVHLSLMDDAYDTHFAFNDKWFAQIQIRTFLDRGRVPRVTAYIQ</sequence>
<reference evidence="2" key="1">
    <citation type="journal article" date="2019" name="G3 (Bethesda)">
        <title>Genome Assemblies of Two Rare Opportunistic Yeast Pathogens: Diutina rugosa (syn. Candida rugosa) and Trichomonascus ciferrii (syn. Candida ciferrii).</title>
        <authorList>
            <person name="Mixao V."/>
            <person name="Saus E."/>
            <person name="Hansen A.P."/>
            <person name="Lass-Florl C."/>
            <person name="Gabaldon T."/>
        </authorList>
    </citation>
    <scope>NUCLEOTIDE SEQUENCE</scope>
    <source>
        <strain evidence="2">CBS 4856</strain>
    </source>
</reference>
<dbReference type="EMBL" id="SWFS01000235">
    <property type="protein sequence ID" value="KAA8913208.1"/>
    <property type="molecule type" value="Genomic_DNA"/>
</dbReference>
<name>A0A642V4M6_9ASCO</name>
<dbReference type="InterPro" id="IPR001810">
    <property type="entry name" value="F-box_dom"/>
</dbReference>